<evidence type="ECO:0000256" key="1">
    <source>
        <dbReference type="ARBA" id="ARBA00022490"/>
    </source>
</evidence>
<dbReference type="PANTHER" id="PTHR21012:SF0">
    <property type="entry name" value="ASPARTATE 1-DECARBOXYLASE"/>
    <property type="match status" value="1"/>
</dbReference>
<evidence type="ECO:0000256" key="10">
    <source>
        <dbReference type="PIRSR" id="PIRSR006246-1"/>
    </source>
</evidence>
<sequence>MQRTFLLGKIHNCRVSDSNLNYMGSVGIDQNLLDASNINPYEQVQVLNITTGARLMTYAIALEANSGRIELNGAAARSGEVNDRLIILSYGLLTPEEVKTHSPSIVFVDEHNQPIDPILAQSSVWV</sequence>
<comment type="subunit">
    <text evidence="9">Heterooctamer of four alpha and four beta subunits.</text>
</comment>
<keyword evidence="4 9" id="KW-0068">Autocatalytic cleavage</keyword>
<feature type="chain" id="PRO_5013998642" description="Aspartate 1-decarboxylase alpha chain" evidence="9 13">
    <location>
        <begin position="25"/>
        <end position="126"/>
    </location>
</feature>
<accession>K9YR50</accession>
<gene>
    <name evidence="9" type="primary">panD</name>
    <name evidence="14" type="ORF">Dacsa_0137</name>
</gene>
<dbReference type="UniPathway" id="UPA00028">
    <property type="reaction ID" value="UER00002"/>
</dbReference>
<dbReference type="Pfam" id="PF02261">
    <property type="entry name" value="Asp_decarbox"/>
    <property type="match status" value="1"/>
</dbReference>
<keyword evidence="2 9" id="KW-0566">Pantothenate biosynthesis</keyword>
<evidence type="ECO:0000256" key="3">
    <source>
        <dbReference type="ARBA" id="ARBA00022793"/>
    </source>
</evidence>
<feature type="modified residue" description="Pyruvic acid (Ser)" evidence="9 12">
    <location>
        <position position="25"/>
    </location>
</feature>
<dbReference type="HAMAP" id="MF_00446">
    <property type="entry name" value="PanD"/>
    <property type="match status" value="1"/>
</dbReference>
<comment type="function">
    <text evidence="9">Catalyzes the pyruvoyl-dependent decarboxylation of aspartate to produce beta-alanine.</text>
</comment>
<comment type="subcellular location">
    <subcellularLocation>
        <location evidence="9">Cytoplasm</location>
    </subcellularLocation>
</comment>
<dbReference type="CDD" id="cd06919">
    <property type="entry name" value="Asp_decarbox"/>
    <property type="match status" value="1"/>
</dbReference>
<evidence type="ECO:0000313" key="15">
    <source>
        <dbReference type="Proteomes" id="UP000010482"/>
    </source>
</evidence>
<keyword evidence="1 9" id="KW-0963">Cytoplasm</keyword>
<dbReference type="PANTHER" id="PTHR21012">
    <property type="entry name" value="ASPARTATE 1-DECARBOXYLASE"/>
    <property type="match status" value="1"/>
</dbReference>
<organism evidence="14 15">
    <name type="scientific">Dactylococcopsis salina (strain PCC 8305)</name>
    <name type="common">Myxobactron salinum</name>
    <dbReference type="NCBI Taxonomy" id="13035"/>
    <lineage>
        <taxon>Bacteria</taxon>
        <taxon>Bacillati</taxon>
        <taxon>Cyanobacteriota</taxon>
        <taxon>Cyanophyceae</taxon>
        <taxon>Nodosilineales</taxon>
        <taxon>Cymatolegaceae</taxon>
        <taxon>Dactylococcopsis</taxon>
    </lineage>
</organism>
<comment type="cofactor">
    <cofactor evidence="9 10">
        <name>pyruvate</name>
        <dbReference type="ChEBI" id="CHEBI:15361"/>
    </cofactor>
    <text evidence="9 10">Binds 1 pyruvoyl group covalently per subunit.</text>
</comment>
<dbReference type="GO" id="GO:0005829">
    <property type="term" value="C:cytosol"/>
    <property type="evidence" value="ECO:0007669"/>
    <property type="project" value="TreeGrafter"/>
</dbReference>
<dbReference type="KEGG" id="dsl:Dacsa_0137"/>
<dbReference type="AlphaFoldDB" id="K9YR50"/>
<protein>
    <recommendedName>
        <fullName evidence="9">Aspartate 1-decarboxylase</fullName>
        <ecNumber evidence="9">4.1.1.11</ecNumber>
    </recommendedName>
    <alternativeName>
        <fullName evidence="9">Aspartate alpha-decarboxylase</fullName>
    </alternativeName>
    <component>
        <recommendedName>
            <fullName evidence="9">Aspartate 1-decarboxylase beta chain</fullName>
        </recommendedName>
    </component>
    <component>
        <recommendedName>
            <fullName evidence="9">Aspartate 1-decarboxylase alpha chain</fullName>
        </recommendedName>
    </component>
</protein>
<dbReference type="GO" id="GO:0015940">
    <property type="term" value="P:pantothenate biosynthetic process"/>
    <property type="evidence" value="ECO:0007669"/>
    <property type="project" value="UniProtKB-UniRule"/>
</dbReference>
<dbReference type="SUPFAM" id="SSF50692">
    <property type="entry name" value="ADC-like"/>
    <property type="match status" value="1"/>
</dbReference>
<reference evidence="14" key="1">
    <citation type="submission" date="2012-04" db="EMBL/GenBank/DDBJ databases">
        <title>Finished genome of Dactylococcopsis salina PCC 8305.</title>
        <authorList>
            <consortium name="US DOE Joint Genome Institute"/>
            <person name="Gugger M."/>
            <person name="Coursin T."/>
            <person name="Rippka R."/>
            <person name="Tandeau De Marsac N."/>
            <person name="Huntemann M."/>
            <person name="Wei C.-L."/>
            <person name="Han J."/>
            <person name="Detter J.C."/>
            <person name="Han C."/>
            <person name="Tapia R."/>
            <person name="Daligault H."/>
            <person name="Chen A."/>
            <person name="Krypides N."/>
            <person name="Mavromatis K."/>
            <person name="Markowitz V."/>
            <person name="Szeto E."/>
            <person name="Ivanova N."/>
            <person name="Ovchinnikova G."/>
            <person name="Pagani I."/>
            <person name="Pati A."/>
            <person name="Goodwin L."/>
            <person name="Peters L."/>
            <person name="Pitluck S."/>
            <person name="Woyke T."/>
            <person name="Kerfeld C."/>
        </authorList>
    </citation>
    <scope>NUCLEOTIDE SEQUENCE [LARGE SCALE GENOMIC DNA]</scope>
    <source>
        <strain evidence="14">PCC 8305</strain>
    </source>
</reference>
<feature type="binding site" evidence="9 11">
    <location>
        <begin position="73"/>
        <end position="75"/>
    </location>
    <ligand>
        <name>substrate</name>
    </ligand>
</feature>
<dbReference type="EC" id="4.1.1.11" evidence="9"/>
<evidence type="ECO:0000256" key="11">
    <source>
        <dbReference type="PIRSR" id="PIRSR006246-2"/>
    </source>
</evidence>
<evidence type="ECO:0000256" key="12">
    <source>
        <dbReference type="PIRSR" id="PIRSR006246-3"/>
    </source>
</evidence>
<dbReference type="InterPro" id="IPR009010">
    <property type="entry name" value="Asp_de-COase-like_dom_sf"/>
</dbReference>
<evidence type="ECO:0000256" key="7">
    <source>
        <dbReference type="ARBA" id="ARBA00023270"/>
    </source>
</evidence>
<comment type="pathway">
    <text evidence="9">Cofactor biosynthesis; (R)-pantothenate biosynthesis; beta-alanine from L-aspartate: step 1/1.</text>
</comment>
<dbReference type="RefSeq" id="WP_015227965.1">
    <property type="nucleotide sequence ID" value="NC_019780.1"/>
</dbReference>
<feature type="binding site" evidence="9 11">
    <location>
        <position position="57"/>
    </location>
    <ligand>
        <name>substrate</name>
    </ligand>
</feature>
<proteinExistence type="inferred from homology"/>
<keyword evidence="3 9" id="KW-0210">Decarboxylase</keyword>
<keyword evidence="7 9" id="KW-0704">Schiff base</keyword>
<dbReference type="NCBIfam" id="TIGR00223">
    <property type="entry name" value="panD"/>
    <property type="match status" value="1"/>
</dbReference>
<feature type="active site" description="Proton donor" evidence="9 10">
    <location>
        <position position="58"/>
    </location>
</feature>
<evidence type="ECO:0000256" key="9">
    <source>
        <dbReference type="HAMAP-Rule" id="MF_00446"/>
    </source>
</evidence>
<evidence type="ECO:0000313" key="14">
    <source>
        <dbReference type="EMBL" id="AFZ48952.1"/>
    </source>
</evidence>
<keyword evidence="6 9" id="KW-0456">Lyase</keyword>
<evidence type="ECO:0000256" key="5">
    <source>
        <dbReference type="ARBA" id="ARBA00023145"/>
    </source>
</evidence>
<dbReference type="OrthoDB" id="9803983at2"/>
<feature type="chain" id="PRO_5013998644" description="Aspartate 1-decarboxylase beta chain" evidence="9 13">
    <location>
        <begin position="1"/>
        <end position="24"/>
    </location>
</feature>
<dbReference type="EMBL" id="CP003944">
    <property type="protein sequence ID" value="AFZ48952.1"/>
    <property type="molecule type" value="Genomic_DNA"/>
</dbReference>
<dbReference type="InterPro" id="IPR003190">
    <property type="entry name" value="Asp_decarbox"/>
</dbReference>
<feature type="active site" description="Schiff-base intermediate with substrate; via pyruvic acid" evidence="9 10">
    <location>
        <position position="25"/>
    </location>
</feature>
<comment type="catalytic activity">
    <reaction evidence="9">
        <text>L-aspartate + H(+) = beta-alanine + CO2</text>
        <dbReference type="Rhea" id="RHEA:19497"/>
        <dbReference type="ChEBI" id="CHEBI:15378"/>
        <dbReference type="ChEBI" id="CHEBI:16526"/>
        <dbReference type="ChEBI" id="CHEBI:29991"/>
        <dbReference type="ChEBI" id="CHEBI:57966"/>
        <dbReference type="EC" id="4.1.1.11"/>
    </reaction>
</comment>
<dbReference type="GO" id="GO:0006523">
    <property type="term" value="P:alanine biosynthetic process"/>
    <property type="evidence" value="ECO:0007669"/>
    <property type="project" value="InterPro"/>
</dbReference>
<dbReference type="HOGENOM" id="CLU_115305_2_0_3"/>
<comment type="similarity">
    <text evidence="9">Belongs to the PanD family.</text>
</comment>
<dbReference type="GO" id="GO:0004068">
    <property type="term" value="F:aspartate 1-decarboxylase activity"/>
    <property type="evidence" value="ECO:0007669"/>
    <property type="project" value="UniProtKB-UniRule"/>
</dbReference>
<evidence type="ECO:0000256" key="4">
    <source>
        <dbReference type="ARBA" id="ARBA00022813"/>
    </source>
</evidence>
<dbReference type="PIRSF" id="PIRSF006246">
    <property type="entry name" value="Asp_decarbox"/>
    <property type="match status" value="1"/>
</dbReference>
<name>K9YR50_DACS8</name>
<dbReference type="Proteomes" id="UP000010482">
    <property type="component" value="Chromosome"/>
</dbReference>
<evidence type="ECO:0000256" key="6">
    <source>
        <dbReference type="ARBA" id="ARBA00023239"/>
    </source>
</evidence>
<keyword evidence="8 9" id="KW-0670">Pyruvate</keyword>
<dbReference type="eggNOG" id="COG0853">
    <property type="taxonomic scope" value="Bacteria"/>
</dbReference>
<evidence type="ECO:0000256" key="8">
    <source>
        <dbReference type="ARBA" id="ARBA00023317"/>
    </source>
</evidence>
<dbReference type="STRING" id="13035.Dacsa_0137"/>
<keyword evidence="15" id="KW-1185">Reference proteome</keyword>
<evidence type="ECO:0000256" key="13">
    <source>
        <dbReference type="PIRSR" id="PIRSR006246-5"/>
    </source>
</evidence>
<comment type="PTM">
    <text evidence="9 12">Is synthesized initially as an inactive proenzyme, which is activated by self-cleavage at a specific serine bond to produce a beta-subunit with a hydroxyl group at its C-terminus and an alpha-subunit with a pyruvoyl group at its N-terminus.</text>
</comment>
<keyword evidence="5 9" id="KW-0865">Zymogen</keyword>
<evidence type="ECO:0000256" key="2">
    <source>
        <dbReference type="ARBA" id="ARBA00022655"/>
    </source>
</evidence>
<dbReference type="Gene3D" id="2.40.40.20">
    <property type="match status" value="1"/>
</dbReference>